<evidence type="ECO:0000256" key="2">
    <source>
        <dbReference type="SAM" id="Phobius"/>
    </source>
</evidence>
<dbReference type="GO" id="GO:0005739">
    <property type="term" value="C:mitochondrion"/>
    <property type="evidence" value="ECO:0007669"/>
    <property type="project" value="TreeGrafter"/>
</dbReference>
<keyword evidence="2" id="KW-1133">Transmembrane helix</keyword>
<proteinExistence type="predicted"/>
<feature type="region of interest" description="Disordered" evidence="1">
    <location>
        <begin position="66"/>
        <end position="89"/>
    </location>
</feature>
<name>A0A3P6V453_DIBLA</name>
<keyword evidence="2" id="KW-0472">Membrane</keyword>
<dbReference type="AlphaFoldDB" id="A0A3P6V453"/>
<feature type="transmembrane region" description="Helical" evidence="2">
    <location>
        <begin position="101"/>
        <end position="122"/>
    </location>
</feature>
<gene>
    <name evidence="3" type="ORF">DILT_LOCUS3644</name>
</gene>
<reference evidence="3 4" key="1">
    <citation type="submission" date="2018-11" db="EMBL/GenBank/DDBJ databases">
        <authorList>
            <consortium name="Pathogen Informatics"/>
        </authorList>
    </citation>
    <scope>NUCLEOTIDE SEQUENCE [LARGE SCALE GENOMIC DNA]</scope>
</reference>
<accession>A0A3P6V453</accession>
<dbReference type="Proteomes" id="UP000281553">
    <property type="component" value="Unassembled WGS sequence"/>
</dbReference>
<keyword evidence="2" id="KW-0812">Transmembrane</keyword>
<keyword evidence="4" id="KW-1185">Reference proteome</keyword>
<organism evidence="3 4">
    <name type="scientific">Dibothriocephalus latus</name>
    <name type="common">Fish tapeworm</name>
    <name type="synonym">Diphyllobothrium latum</name>
    <dbReference type="NCBI Taxonomy" id="60516"/>
    <lineage>
        <taxon>Eukaryota</taxon>
        <taxon>Metazoa</taxon>
        <taxon>Spiralia</taxon>
        <taxon>Lophotrochozoa</taxon>
        <taxon>Platyhelminthes</taxon>
        <taxon>Cestoda</taxon>
        <taxon>Eucestoda</taxon>
        <taxon>Diphyllobothriidea</taxon>
        <taxon>Diphyllobothriidae</taxon>
        <taxon>Dibothriocephalus</taxon>
    </lineage>
</organism>
<evidence type="ECO:0008006" key="5">
    <source>
        <dbReference type="Google" id="ProtNLM"/>
    </source>
</evidence>
<evidence type="ECO:0000313" key="3">
    <source>
        <dbReference type="EMBL" id="VDK84851.1"/>
    </source>
</evidence>
<sequence length="127" mass="14199">MIMSVIAKSTLRSFITLRSTSSRVILNARALTSSFFLAEAPRNRSLNAYHSFYQPSFLTRRFIADSSSEGKPAAPQEQKNEETPSTEKPTLMQRFKQAYKVYGKVLIVVHGITSAAWLGAFYCVALT</sequence>
<dbReference type="InterPro" id="IPR045866">
    <property type="entry name" value="FAM210A/B-like"/>
</dbReference>
<dbReference type="PANTHER" id="PTHR21377:SF1">
    <property type="entry name" value="PROTEIN FAM210A"/>
    <property type="match status" value="1"/>
</dbReference>
<evidence type="ECO:0000313" key="4">
    <source>
        <dbReference type="Proteomes" id="UP000281553"/>
    </source>
</evidence>
<evidence type="ECO:0000256" key="1">
    <source>
        <dbReference type="SAM" id="MobiDB-lite"/>
    </source>
</evidence>
<dbReference type="PANTHER" id="PTHR21377">
    <property type="entry name" value="PROTEIN FAM210B, MITOCHONDRIAL"/>
    <property type="match status" value="1"/>
</dbReference>
<dbReference type="OrthoDB" id="5874039at2759"/>
<protein>
    <recommendedName>
        <fullName evidence="5">DUF1279 domain-containing protein</fullName>
    </recommendedName>
</protein>
<dbReference type="EMBL" id="UYRU01044004">
    <property type="protein sequence ID" value="VDK84851.1"/>
    <property type="molecule type" value="Genomic_DNA"/>
</dbReference>